<dbReference type="CDD" id="cd17908">
    <property type="entry name" value="FliM"/>
    <property type="match status" value="1"/>
</dbReference>
<dbReference type="Pfam" id="PF01052">
    <property type="entry name" value="FliMN_C"/>
    <property type="match status" value="1"/>
</dbReference>
<dbReference type="Proteomes" id="UP000032431">
    <property type="component" value="Chromosome I"/>
</dbReference>
<dbReference type="AlphaFoldDB" id="A0A078KQT2"/>
<evidence type="ECO:0000259" key="11">
    <source>
        <dbReference type="Pfam" id="PF01052"/>
    </source>
</evidence>
<keyword evidence="12" id="KW-0282">Flagellum</keyword>
<keyword evidence="5" id="KW-1003">Cell membrane</keyword>
<dbReference type="Pfam" id="PF02154">
    <property type="entry name" value="FliM"/>
    <property type="match status" value="1"/>
</dbReference>
<dbReference type="SUPFAM" id="SSF101801">
    <property type="entry name" value="Surface presentation of antigens (SPOA)"/>
    <property type="match status" value="1"/>
</dbReference>
<dbReference type="EMBL" id="LM995447">
    <property type="protein sequence ID" value="CDZ23505.1"/>
    <property type="molecule type" value="Genomic_DNA"/>
</dbReference>
<dbReference type="PANTHER" id="PTHR30034">
    <property type="entry name" value="FLAGELLAR MOTOR SWITCH PROTEIN FLIM"/>
    <property type="match status" value="1"/>
</dbReference>
<proteinExistence type="inferred from homology"/>
<evidence type="ECO:0000256" key="3">
    <source>
        <dbReference type="ARBA" id="ARBA00011049"/>
    </source>
</evidence>
<keyword evidence="13" id="KW-1185">Reference proteome</keyword>
<reference evidence="13" key="1">
    <citation type="submission" date="2014-07" db="EMBL/GenBank/DDBJ databases">
        <authorList>
            <person name="Wibberg D."/>
        </authorList>
    </citation>
    <scope>NUCLEOTIDE SEQUENCE [LARGE SCALE GENOMIC DNA]</scope>
    <source>
        <strain evidence="13">DG5</strain>
    </source>
</reference>
<evidence type="ECO:0000256" key="6">
    <source>
        <dbReference type="ARBA" id="ARBA00022500"/>
    </source>
</evidence>
<dbReference type="InterPro" id="IPR001689">
    <property type="entry name" value="Flag_FliM"/>
</dbReference>
<dbReference type="InterPro" id="IPR001543">
    <property type="entry name" value="FliN-like_C"/>
</dbReference>
<dbReference type="HOGENOM" id="CLU_052646_0_0_9"/>
<name>A0A078KQT2_9FIRM</name>
<dbReference type="PRINTS" id="PR00955">
    <property type="entry name" value="FLGMOTORFLIM"/>
</dbReference>
<dbReference type="Gene3D" id="2.30.330.10">
    <property type="entry name" value="SpoA-like"/>
    <property type="match status" value="1"/>
</dbReference>
<evidence type="ECO:0000256" key="5">
    <source>
        <dbReference type="ARBA" id="ARBA00022475"/>
    </source>
</evidence>
<keyword evidence="7" id="KW-0283">Flagellar rotation</keyword>
<dbReference type="NCBIfam" id="TIGR01397">
    <property type="entry name" value="fliM_switch"/>
    <property type="match status" value="1"/>
</dbReference>
<dbReference type="GO" id="GO:0050918">
    <property type="term" value="P:positive chemotaxis"/>
    <property type="evidence" value="ECO:0007669"/>
    <property type="project" value="TreeGrafter"/>
</dbReference>
<accession>A0A078KQT2</accession>
<dbReference type="GO" id="GO:0005886">
    <property type="term" value="C:plasma membrane"/>
    <property type="evidence" value="ECO:0007669"/>
    <property type="project" value="UniProtKB-SubCell"/>
</dbReference>
<evidence type="ECO:0000256" key="10">
    <source>
        <dbReference type="NCBIfam" id="TIGR01397"/>
    </source>
</evidence>
<sequence>MSEVLTQNQIDDLLNSLRSGDIAYSELESGSNERKVRPYDFKIPKKFNKEQLKTLSIIYENYGRVLSSFLSGTLRSYCQVEVATIEEQRFFEYSNALPENILMGVIEMQPLQGSSMITMSQSIAFAIVDRLLGGQGETYEVDRDYTDIEVTLLQRVIRDMTFLLKDAWSNVFEITPNFMRLESNSRQSQLVSPNETVVIIVLKVNIKDVEGDISFCMPYEILEPVLEHLNTKYWFTARRSSEEERISNKKTLIQKVNSIPLELKVVLGKSHVTLKDIMDLRIGDVIVLEQLVTEKAVVMSNKNEWFRGTLGTLRNHVAIRIDQVLLEGGALNGRESK</sequence>
<evidence type="ECO:0000256" key="4">
    <source>
        <dbReference type="ARBA" id="ARBA00021898"/>
    </source>
</evidence>
<dbReference type="GO" id="GO:0071978">
    <property type="term" value="P:bacterial-type flagellum-dependent swarming motility"/>
    <property type="evidence" value="ECO:0007669"/>
    <property type="project" value="TreeGrafter"/>
</dbReference>
<keyword evidence="12" id="KW-0969">Cilium</keyword>
<gene>
    <name evidence="12" type="ORF">CCDG5_0366</name>
</gene>
<dbReference type="GO" id="GO:0003774">
    <property type="term" value="F:cytoskeletal motor activity"/>
    <property type="evidence" value="ECO:0007669"/>
    <property type="project" value="InterPro"/>
</dbReference>
<evidence type="ECO:0000313" key="13">
    <source>
        <dbReference type="Proteomes" id="UP000032431"/>
    </source>
</evidence>
<evidence type="ECO:0000256" key="9">
    <source>
        <dbReference type="ARBA" id="ARBA00023143"/>
    </source>
</evidence>
<dbReference type="PIRSF" id="PIRSF002888">
    <property type="entry name" value="FliM"/>
    <property type="match status" value="1"/>
</dbReference>
<dbReference type="InterPro" id="IPR028976">
    <property type="entry name" value="CheC-like_sf"/>
</dbReference>
<dbReference type="PANTHER" id="PTHR30034:SF6">
    <property type="entry name" value="YOP PROTEINS TRANSLOCATION PROTEIN Q"/>
    <property type="match status" value="1"/>
</dbReference>
<dbReference type="STRING" id="29343.CCDG5_0366"/>
<keyword evidence="8" id="KW-0472">Membrane</keyword>
<protein>
    <recommendedName>
        <fullName evidence="4 10">Flagellar motor switch protein FliM</fullName>
    </recommendedName>
</protein>
<dbReference type="PATRIC" id="fig|29343.3.peg.382"/>
<dbReference type="KEGG" id="ccel:CCDG5_0366"/>
<keyword evidence="6" id="KW-0145">Chemotaxis</keyword>
<evidence type="ECO:0000256" key="2">
    <source>
        <dbReference type="ARBA" id="ARBA00004202"/>
    </source>
</evidence>
<keyword evidence="12" id="KW-0966">Cell projection</keyword>
<evidence type="ECO:0000256" key="7">
    <source>
        <dbReference type="ARBA" id="ARBA00022779"/>
    </source>
</evidence>
<dbReference type="GO" id="GO:0009425">
    <property type="term" value="C:bacterial-type flagellum basal body"/>
    <property type="evidence" value="ECO:0007669"/>
    <property type="project" value="UniProtKB-SubCell"/>
</dbReference>
<evidence type="ECO:0000256" key="8">
    <source>
        <dbReference type="ARBA" id="ARBA00023136"/>
    </source>
</evidence>
<comment type="similarity">
    <text evidence="3">Belongs to the FliM family.</text>
</comment>
<evidence type="ECO:0000256" key="1">
    <source>
        <dbReference type="ARBA" id="ARBA00004117"/>
    </source>
</evidence>
<comment type="subcellular location">
    <subcellularLocation>
        <location evidence="1">Bacterial flagellum basal body</location>
    </subcellularLocation>
    <subcellularLocation>
        <location evidence="2">Cell membrane</location>
        <topology evidence="2">Peripheral membrane protein</topology>
    </subcellularLocation>
</comment>
<feature type="domain" description="Flagellar motor switch protein FliN-like C-terminal" evidence="11">
    <location>
        <begin position="255"/>
        <end position="324"/>
    </location>
</feature>
<evidence type="ECO:0000313" key="12">
    <source>
        <dbReference type="EMBL" id="CDZ23505.1"/>
    </source>
</evidence>
<dbReference type="SUPFAM" id="SSF103039">
    <property type="entry name" value="CheC-like"/>
    <property type="match status" value="1"/>
</dbReference>
<dbReference type="InterPro" id="IPR036429">
    <property type="entry name" value="SpoA-like_sf"/>
</dbReference>
<keyword evidence="9" id="KW-0975">Bacterial flagellum</keyword>
<dbReference type="Gene3D" id="3.40.1550.10">
    <property type="entry name" value="CheC-like"/>
    <property type="match status" value="1"/>
</dbReference>
<organism evidence="12 13">
    <name type="scientific">[Clostridium] cellulosi</name>
    <dbReference type="NCBI Taxonomy" id="29343"/>
    <lineage>
        <taxon>Bacteria</taxon>
        <taxon>Bacillati</taxon>
        <taxon>Bacillota</taxon>
        <taxon>Clostridia</taxon>
        <taxon>Eubacteriales</taxon>
        <taxon>Oscillospiraceae</taxon>
        <taxon>Oscillospiraceae incertae sedis</taxon>
    </lineage>
</organism>